<evidence type="ECO:0000256" key="4">
    <source>
        <dbReference type="ARBA" id="ARBA00022801"/>
    </source>
</evidence>
<dbReference type="Ensembl" id="ENSSPUT00000014063.1">
    <property type="protein sequence ID" value="ENSSPUP00000013188.1"/>
    <property type="gene ID" value="ENSSPUG00000010140.1"/>
</dbReference>
<comment type="function">
    <text evidence="8">Catalytic subunit of the SLX1-SLX4 structure-specific endonuclease that resolves DNA secondary structures generated during DNA repair and recombination. Has endonuclease activity towards branched DNA substrates, introducing single-strand cuts in duplex DNA close to junctions with ss-DNA.</text>
</comment>
<comment type="similarity">
    <text evidence="8">Belongs to the SLX1 family.</text>
</comment>
<feature type="domain" description="GIY-YIG" evidence="9">
    <location>
        <begin position="14"/>
        <end position="97"/>
    </location>
</feature>
<evidence type="ECO:0000313" key="10">
    <source>
        <dbReference type="Ensembl" id="ENSSPUP00000013188.1"/>
    </source>
</evidence>
<evidence type="ECO:0000256" key="8">
    <source>
        <dbReference type="HAMAP-Rule" id="MF_03100"/>
    </source>
</evidence>
<keyword evidence="3 8" id="KW-0227">DNA damage</keyword>
<sequence length="294" mass="33062">MLPGPAGADARPGGFYGVYLLFCTNPRFRGRVYVGFTVDPVRRLGQHNAGKRRGGAWRTSGRGPWEMVLIIHGFPSDIAALRFEWAWQHPHASRRLSHVTRRASREPQFRFHLRVLSHMLRVPPWSRLPLTVRWLRQEYRQDFLPGLEPPLHMPVAFGGIRKVKRGQKGAATIPPGQDPEPERCSVCFRPFQAEDGPPLRCFHPTCPTATHAPCLAQSFLQGEPEHLIPVEGHCPGSCVGLIDGPSFKRYCLLETPPSPGERPSLTFQSSKARENQSFICKIITCIDVCTFMQA</sequence>
<evidence type="ECO:0000256" key="5">
    <source>
        <dbReference type="ARBA" id="ARBA00023172"/>
    </source>
</evidence>
<comment type="caution">
    <text evidence="8">Lacks conserved residue(s) required for the propagation of feature annotation.</text>
</comment>
<keyword evidence="4 8" id="KW-0378">Hydrolase</keyword>
<dbReference type="InterPro" id="IPR000305">
    <property type="entry name" value="GIY-YIG_endonuc"/>
</dbReference>
<protein>
    <recommendedName>
        <fullName evidence="9">GIY-YIG domain-containing protein</fullName>
    </recommendedName>
</protein>
<dbReference type="PANTHER" id="PTHR20208">
    <property type="entry name" value="STRUCTURE-SPECIFIC ENDONUCLEASE SUBUNIT SLX1"/>
    <property type="match status" value="1"/>
</dbReference>
<evidence type="ECO:0000256" key="2">
    <source>
        <dbReference type="ARBA" id="ARBA00022759"/>
    </source>
</evidence>
<dbReference type="InterPro" id="IPR035901">
    <property type="entry name" value="GIY-YIG_endonuc_sf"/>
</dbReference>
<comment type="subcellular location">
    <subcellularLocation>
        <location evidence="8">Nucleus</location>
    </subcellularLocation>
</comment>
<dbReference type="InterPro" id="IPR013083">
    <property type="entry name" value="Znf_RING/FYVE/PHD"/>
</dbReference>
<evidence type="ECO:0000256" key="1">
    <source>
        <dbReference type="ARBA" id="ARBA00022722"/>
    </source>
</evidence>
<evidence type="ECO:0000259" key="9">
    <source>
        <dbReference type="PROSITE" id="PS50164"/>
    </source>
</evidence>
<keyword evidence="5 8" id="KW-0233">DNA recombination</keyword>
<evidence type="ECO:0000256" key="3">
    <source>
        <dbReference type="ARBA" id="ARBA00022763"/>
    </source>
</evidence>
<reference evidence="10" key="2">
    <citation type="submission" date="2025-09" db="UniProtKB">
        <authorList>
            <consortium name="Ensembl"/>
        </authorList>
    </citation>
    <scope>IDENTIFICATION</scope>
</reference>
<evidence type="ECO:0000256" key="6">
    <source>
        <dbReference type="ARBA" id="ARBA00023204"/>
    </source>
</evidence>
<dbReference type="Pfam" id="PF01541">
    <property type="entry name" value="GIY-YIG"/>
    <property type="match status" value="1"/>
</dbReference>
<keyword evidence="11" id="KW-1185">Reference proteome</keyword>
<keyword evidence="7 8" id="KW-0539">Nucleus</keyword>
<organism evidence="10 11">
    <name type="scientific">Sphenodon punctatus</name>
    <name type="common">Tuatara</name>
    <name type="synonym">Hatteria punctata</name>
    <dbReference type="NCBI Taxonomy" id="8508"/>
    <lineage>
        <taxon>Eukaryota</taxon>
        <taxon>Metazoa</taxon>
        <taxon>Chordata</taxon>
        <taxon>Craniata</taxon>
        <taxon>Vertebrata</taxon>
        <taxon>Euteleostomi</taxon>
        <taxon>Lepidosauria</taxon>
        <taxon>Sphenodontia</taxon>
        <taxon>Sphenodontidae</taxon>
        <taxon>Sphenodon</taxon>
    </lineage>
</organism>
<dbReference type="AlphaFoldDB" id="A0A8D0GWN0"/>
<dbReference type="FunFam" id="3.40.1440.10:FF:000003">
    <property type="entry name" value="Structure-specific endonuclease subunit SLX1"/>
    <property type="match status" value="1"/>
</dbReference>
<reference evidence="10" key="1">
    <citation type="submission" date="2025-08" db="UniProtKB">
        <authorList>
            <consortium name="Ensembl"/>
        </authorList>
    </citation>
    <scope>IDENTIFICATION</scope>
</reference>
<dbReference type="SUPFAM" id="SSF82771">
    <property type="entry name" value="GIY-YIG endonuclease"/>
    <property type="match status" value="1"/>
</dbReference>
<dbReference type="Pfam" id="PF21202">
    <property type="entry name" value="SLX1_C"/>
    <property type="match status" value="1"/>
</dbReference>
<comment type="cofactor">
    <cofactor evidence="8">
        <name>a divalent metal cation</name>
        <dbReference type="ChEBI" id="CHEBI:60240"/>
    </cofactor>
</comment>
<proteinExistence type="inferred from homology"/>
<dbReference type="OMA" id="MVCIIHG"/>
<evidence type="ECO:0000313" key="11">
    <source>
        <dbReference type="Proteomes" id="UP000694392"/>
    </source>
</evidence>
<dbReference type="InterPro" id="IPR027520">
    <property type="entry name" value="Slx1"/>
</dbReference>
<dbReference type="InterPro" id="IPR050381">
    <property type="entry name" value="SLX1_endonuclease"/>
</dbReference>
<dbReference type="CDD" id="cd10455">
    <property type="entry name" value="GIY-YIG_SLX1"/>
    <property type="match status" value="1"/>
</dbReference>
<dbReference type="GO" id="GO:0033557">
    <property type="term" value="C:Slx1-Slx4 complex"/>
    <property type="evidence" value="ECO:0007669"/>
    <property type="project" value="UniProtKB-UniRule"/>
</dbReference>
<dbReference type="HAMAP" id="MF_03100">
    <property type="entry name" value="Endonuc_su_Slx1"/>
    <property type="match status" value="1"/>
</dbReference>
<dbReference type="GO" id="GO:0017108">
    <property type="term" value="F:5'-flap endonuclease activity"/>
    <property type="evidence" value="ECO:0007669"/>
    <property type="project" value="InterPro"/>
</dbReference>
<accession>A0A8D0GWN0</accession>
<comment type="subunit">
    <text evidence="8">Forms a heterodimer with SLX4.</text>
</comment>
<dbReference type="Gene3D" id="3.40.1440.10">
    <property type="entry name" value="GIY-YIG endonuclease"/>
    <property type="match status" value="1"/>
</dbReference>
<keyword evidence="2 8" id="KW-0255">Endonuclease</keyword>
<dbReference type="GO" id="GO:0000724">
    <property type="term" value="P:double-strand break repair via homologous recombination"/>
    <property type="evidence" value="ECO:0007669"/>
    <property type="project" value="TreeGrafter"/>
</dbReference>
<dbReference type="PROSITE" id="PS50164">
    <property type="entry name" value="GIY_YIG"/>
    <property type="match status" value="1"/>
</dbReference>
<dbReference type="GO" id="GO:0008821">
    <property type="term" value="F:crossover junction DNA endonuclease activity"/>
    <property type="evidence" value="ECO:0007669"/>
    <property type="project" value="TreeGrafter"/>
</dbReference>
<keyword evidence="6 8" id="KW-0234">DNA repair</keyword>
<evidence type="ECO:0000256" key="7">
    <source>
        <dbReference type="ARBA" id="ARBA00023242"/>
    </source>
</evidence>
<dbReference type="Proteomes" id="UP000694392">
    <property type="component" value="Unplaced"/>
</dbReference>
<dbReference type="InterPro" id="IPR048749">
    <property type="entry name" value="SLX1_C"/>
</dbReference>
<dbReference type="PANTHER" id="PTHR20208:SF10">
    <property type="entry name" value="STRUCTURE-SPECIFIC ENDONUCLEASE SUBUNIT SLX1"/>
    <property type="match status" value="1"/>
</dbReference>
<name>A0A8D0GWN0_SPHPU</name>
<keyword evidence="1 8" id="KW-0540">Nuclease</keyword>
<dbReference type="GeneTree" id="ENSGT00390000013368"/>
<dbReference type="Gene3D" id="3.30.40.10">
    <property type="entry name" value="Zinc/RING finger domain, C3HC4 (zinc finger)"/>
    <property type="match status" value="1"/>
</dbReference>